<gene>
    <name evidence="9" type="ORF">BDY21DRAFT_373592</name>
</gene>
<evidence type="ECO:0000256" key="2">
    <source>
        <dbReference type="ARBA" id="ARBA00009254"/>
    </source>
</evidence>
<dbReference type="InterPro" id="IPR038340">
    <property type="entry name" value="MRP-L47_sf"/>
</dbReference>
<feature type="compositionally biased region" description="Basic and acidic residues" evidence="8">
    <location>
        <begin position="280"/>
        <end position="296"/>
    </location>
</feature>
<dbReference type="Pfam" id="PF06984">
    <property type="entry name" value="MRP-L47"/>
    <property type="match status" value="1"/>
</dbReference>
<evidence type="ECO:0000313" key="10">
    <source>
        <dbReference type="Proteomes" id="UP000799766"/>
    </source>
</evidence>
<name>A0A6A6NTP1_9PEZI</name>
<comment type="similarity">
    <text evidence="2">Belongs to the universal ribosomal protein uL29 family.</text>
</comment>
<organism evidence="9 10">
    <name type="scientific">Lineolata rhizophorae</name>
    <dbReference type="NCBI Taxonomy" id="578093"/>
    <lineage>
        <taxon>Eukaryota</taxon>
        <taxon>Fungi</taxon>
        <taxon>Dikarya</taxon>
        <taxon>Ascomycota</taxon>
        <taxon>Pezizomycotina</taxon>
        <taxon>Dothideomycetes</taxon>
        <taxon>Dothideomycetes incertae sedis</taxon>
        <taxon>Lineolatales</taxon>
        <taxon>Lineolataceae</taxon>
        <taxon>Lineolata</taxon>
    </lineage>
</organism>
<dbReference type="OrthoDB" id="270763at2759"/>
<protein>
    <recommendedName>
        <fullName evidence="6">Large ribosomal subunit protein uL29m</fullName>
    </recommendedName>
    <alternativeName>
        <fullName evidence="7">54S ribosomal protein L4, mitochondrial</fullName>
    </alternativeName>
</protein>
<evidence type="ECO:0000256" key="6">
    <source>
        <dbReference type="ARBA" id="ARBA00035289"/>
    </source>
</evidence>
<evidence type="ECO:0000313" key="9">
    <source>
        <dbReference type="EMBL" id="KAF2455106.1"/>
    </source>
</evidence>
<feature type="compositionally biased region" description="Low complexity" evidence="8">
    <location>
        <begin position="46"/>
        <end position="88"/>
    </location>
</feature>
<keyword evidence="3 9" id="KW-0689">Ribosomal protein</keyword>
<evidence type="ECO:0000256" key="4">
    <source>
        <dbReference type="ARBA" id="ARBA00023128"/>
    </source>
</evidence>
<dbReference type="PANTHER" id="PTHR21183">
    <property type="entry name" value="RIBOSOMAL PROTEIN L47, MITOCHONDRIAL-RELATED"/>
    <property type="match status" value="1"/>
</dbReference>
<reference evidence="9" key="1">
    <citation type="journal article" date="2020" name="Stud. Mycol.">
        <title>101 Dothideomycetes genomes: a test case for predicting lifestyles and emergence of pathogens.</title>
        <authorList>
            <person name="Haridas S."/>
            <person name="Albert R."/>
            <person name="Binder M."/>
            <person name="Bloem J."/>
            <person name="Labutti K."/>
            <person name="Salamov A."/>
            <person name="Andreopoulos B."/>
            <person name="Baker S."/>
            <person name="Barry K."/>
            <person name="Bills G."/>
            <person name="Bluhm B."/>
            <person name="Cannon C."/>
            <person name="Castanera R."/>
            <person name="Culley D."/>
            <person name="Daum C."/>
            <person name="Ezra D."/>
            <person name="Gonzalez J."/>
            <person name="Henrissat B."/>
            <person name="Kuo A."/>
            <person name="Liang C."/>
            <person name="Lipzen A."/>
            <person name="Lutzoni F."/>
            <person name="Magnuson J."/>
            <person name="Mondo S."/>
            <person name="Nolan M."/>
            <person name="Ohm R."/>
            <person name="Pangilinan J."/>
            <person name="Park H.-J."/>
            <person name="Ramirez L."/>
            <person name="Alfaro M."/>
            <person name="Sun H."/>
            <person name="Tritt A."/>
            <person name="Yoshinaga Y."/>
            <person name="Zwiers L.-H."/>
            <person name="Turgeon B."/>
            <person name="Goodwin S."/>
            <person name="Spatafora J."/>
            <person name="Crous P."/>
            <person name="Grigoriev I."/>
        </authorList>
    </citation>
    <scope>NUCLEOTIDE SEQUENCE</scope>
    <source>
        <strain evidence="9">ATCC 16933</strain>
    </source>
</reference>
<accession>A0A6A6NTP1</accession>
<dbReference type="Gene3D" id="6.10.330.20">
    <property type="match status" value="1"/>
</dbReference>
<dbReference type="GO" id="GO:0003735">
    <property type="term" value="F:structural constituent of ribosome"/>
    <property type="evidence" value="ECO:0007669"/>
    <property type="project" value="InterPro"/>
</dbReference>
<dbReference type="GO" id="GO:0032543">
    <property type="term" value="P:mitochondrial translation"/>
    <property type="evidence" value="ECO:0007669"/>
    <property type="project" value="TreeGrafter"/>
</dbReference>
<dbReference type="PANTHER" id="PTHR21183:SF18">
    <property type="entry name" value="LARGE RIBOSOMAL SUBUNIT PROTEIN UL29M"/>
    <property type="match status" value="1"/>
</dbReference>
<evidence type="ECO:0000256" key="5">
    <source>
        <dbReference type="ARBA" id="ARBA00023274"/>
    </source>
</evidence>
<proteinExistence type="inferred from homology"/>
<feature type="region of interest" description="Disordered" evidence="8">
    <location>
        <begin position="46"/>
        <end position="139"/>
    </location>
</feature>
<dbReference type="InterPro" id="IPR010729">
    <property type="entry name" value="Ribosomal_uL29_mit"/>
</dbReference>
<dbReference type="AlphaFoldDB" id="A0A6A6NTP1"/>
<evidence type="ECO:0000256" key="7">
    <source>
        <dbReference type="ARBA" id="ARBA00035399"/>
    </source>
</evidence>
<dbReference type="GO" id="GO:0005762">
    <property type="term" value="C:mitochondrial large ribosomal subunit"/>
    <property type="evidence" value="ECO:0007669"/>
    <property type="project" value="TreeGrafter"/>
</dbReference>
<evidence type="ECO:0000256" key="1">
    <source>
        <dbReference type="ARBA" id="ARBA00004173"/>
    </source>
</evidence>
<dbReference type="EMBL" id="MU001688">
    <property type="protein sequence ID" value="KAF2455106.1"/>
    <property type="molecule type" value="Genomic_DNA"/>
</dbReference>
<keyword evidence="10" id="KW-1185">Reference proteome</keyword>
<sequence length="302" mass="33508">MSLPAARRLARRPQRLPSAFPCAAAAVPADCLPLRLLCTTGGASASAASARTTSSRSPGSPSLSSAPASAPASPLTSARRAFSTAAARLTRHRGPRGDRNANRGVSALRRTGLRPRQTLSVGKDGLPTPVFDAGKRARPEGDEDHGLWGFFGERRKCILTPEEMNAFGREWTVEELRRKSWEDLHGLWWVCARERNRIKTDSAERQRLQAGYGQFEADERYKTALRTQKNIRNALIERWYAWGSARQAARDDPEIVMYARKGEPAYKPSTSYEPEEAEDVEVKAEEVAPSQERKPQDQQPRA</sequence>
<evidence type="ECO:0000256" key="3">
    <source>
        <dbReference type="ARBA" id="ARBA00022980"/>
    </source>
</evidence>
<dbReference type="Proteomes" id="UP000799766">
    <property type="component" value="Unassembled WGS sequence"/>
</dbReference>
<comment type="subcellular location">
    <subcellularLocation>
        <location evidence="1">Mitochondrion</location>
    </subcellularLocation>
</comment>
<keyword evidence="5" id="KW-0687">Ribonucleoprotein</keyword>
<evidence type="ECO:0000256" key="8">
    <source>
        <dbReference type="SAM" id="MobiDB-lite"/>
    </source>
</evidence>
<keyword evidence="4" id="KW-0496">Mitochondrion</keyword>
<feature type="region of interest" description="Disordered" evidence="8">
    <location>
        <begin position="261"/>
        <end position="302"/>
    </location>
</feature>